<evidence type="ECO:0000313" key="2">
    <source>
        <dbReference type="EMBL" id="RPB27611.1"/>
    </source>
</evidence>
<dbReference type="AlphaFoldDB" id="A0A3N4M3T1"/>
<reference evidence="2 3" key="1">
    <citation type="journal article" date="2018" name="Nat. Ecol. Evol.">
        <title>Pezizomycetes genomes reveal the molecular basis of ectomycorrhizal truffle lifestyle.</title>
        <authorList>
            <person name="Murat C."/>
            <person name="Payen T."/>
            <person name="Noel B."/>
            <person name="Kuo A."/>
            <person name="Morin E."/>
            <person name="Chen J."/>
            <person name="Kohler A."/>
            <person name="Krizsan K."/>
            <person name="Balestrini R."/>
            <person name="Da Silva C."/>
            <person name="Montanini B."/>
            <person name="Hainaut M."/>
            <person name="Levati E."/>
            <person name="Barry K.W."/>
            <person name="Belfiori B."/>
            <person name="Cichocki N."/>
            <person name="Clum A."/>
            <person name="Dockter R.B."/>
            <person name="Fauchery L."/>
            <person name="Guy J."/>
            <person name="Iotti M."/>
            <person name="Le Tacon F."/>
            <person name="Lindquist E.A."/>
            <person name="Lipzen A."/>
            <person name="Malagnac F."/>
            <person name="Mello A."/>
            <person name="Molinier V."/>
            <person name="Miyauchi S."/>
            <person name="Poulain J."/>
            <person name="Riccioni C."/>
            <person name="Rubini A."/>
            <person name="Sitrit Y."/>
            <person name="Splivallo R."/>
            <person name="Traeger S."/>
            <person name="Wang M."/>
            <person name="Zifcakova L."/>
            <person name="Wipf D."/>
            <person name="Zambonelli A."/>
            <person name="Paolocci F."/>
            <person name="Nowrousian M."/>
            <person name="Ottonello S."/>
            <person name="Baldrian P."/>
            <person name="Spatafora J.W."/>
            <person name="Henrissat B."/>
            <person name="Nagy L.G."/>
            <person name="Aury J.M."/>
            <person name="Wincker P."/>
            <person name="Grigoriev I.V."/>
            <person name="Bonfante P."/>
            <person name="Martin F.M."/>
        </authorList>
    </citation>
    <scope>NUCLEOTIDE SEQUENCE [LARGE SCALE GENOMIC DNA]</scope>
    <source>
        <strain evidence="2 3">ATCC MYA-4762</strain>
    </source>
</reference>
<sequence>MHQLLRGGSRVITVFLYVSCLVSRISSSSTFNSAPFRQPLTGSDKSCIQIPSTSPGYPAFPKSVRQFGVPRFPCKKKKICSRPCLRLQLAQATGGRRR</sequence>
<organism evidence="2 3">
    <name type="scientific">Terfezia boudieri ATCC MYA-4762</name>
    <dbReference type="NCBI Taxonomy" id="1051890"/>
    <lineage>
        <taxon>Eukaryota</taxon>
        <taxon>Fungi</taxon>
        <taxon>Dikarya</taxon>
        <taxon>Ascomycota</taxon>
        <taxon>Pezizomycotina</taxon>
        <taxon>Pezizomycetes</taxon>
        <taxon>Pezizales</taxon>
        <taxon>Pezizaceae</taxon>
        <taxon>Terfezia</taxon>
    </lineage>
</organism>
<proteinExistence type="predicted"/>
<dbReference type="Proteomes" id="UP000267821">
    <property type="component" value="Unassembled WGS sequence"/>
</dbReference>
<accession>A0A3N4M3T1</accession>
<name>A0A3N4M3T1_9PEZI</name>
<protein>
    <recommendedName>
        <fullName evidence="4">Secreted protein</fullName>
    </recommendedName>
</protein>
<evidence type="ECO:0000313" key="3">
    <source>
        <dbReference type="Proteomes" id="UP000267821"/>
    </source>
</evidence>
<evidence type="ECO:0000256" key="1">
    <source>
        <dbReference type="SAM" id="SignalP"/>
    </source>
</evidence>
<gene>
    <name evidence="2" type="ORF">L211DRAFT_558538</name>
</gene>
<evidence type="ECO:0008006" key="4">
    <source>
        <dbReference type="Google" id="ProtNLM"/>
    </source>
</evidence>
<feature type="chain" id="PRO_5018327100" description="Secreted protein" evidence="1">
    <location>
        <begin position="28"/>
        <end position="98"/>
    </location>
</feature>
<dbReference type="InParanoid" id="A0A3N4M3T1"/>
<keyword evidence="3" id="KW-1185">Reference proteome</keyword>
<dbReference type="EMBL" id="ML121531">
    <property type="protein sequence ID" value="RPB27611.1"/>
    <property type="molecule type" value="Genomic_DNA"/>
</dbReference>
<keyword evidence="1" id="KW-0732">Signal</keyword>
<feature type="signal peptide" evidence="1">
    <location>
        <begin position="1"/>
        <end position="27"/>
    </location>
</feature>